<dbReference type="Proteomes" id="UP000243376">
    <property type="component" value="Unassembled WGS sequence"/>
</dbReference>
<dbReference type="SMART" id="SM00448">
    <property type="entry name" value="REC"/>
    <property type="match status" value="1"/>
</dbReference>
<evidence type="ECO:0000259" key="3">
    <source>
        <dbReference type="PROSITE" id="PS50110"/>
    </source>
</evidence>
<organism evidence="4 5">
    <name type="scientific">Chloroflexus aggregans</name>
    <dbReference type="NCBI Taxonomy" id="152260"/>
    <lineage>
        <taxon>Bacteria</taxon>
        <taxon>Bacillati</taxon>
        <taxon>Chloroflexota</taxon>
        <taxon>Chloroflexia</taxon>
        <taxon>Chloroflexales</taxon>
        <taxon>Chloroflexineae</taxon>
        <taxon>Chloroflexaceae</taxon>
        <taxon>Chloroflexus</taxon>
    </lineage>
</organism>
<feature type="domain" description="Response regulatory" evidence="3">
    <location>
        <begin position="5"/>
        <end position="121"/>
    </location>
</feature>
<dbReference type="InterPro" id="IPR050595">
    <property type="entry name" value="Bact_response_regulator"/>
</dbReference>
<reference evidence="4 5" key="1">
    <citation type="submission" date="2018-01" db="EMBL/GenBank/DDBJ databases">
        <title>Metagenomic assembled genomes from two thermal pools in the Uzon Caldera, Kamchatka, Russia.</title>
        <authorList>
            <person name="Wilkins L."/>
            <person name="Ettinger C."/>
        </authorList>
    </citation>
    <scope>NUCLEOTIDE SEQUENCE [LARGE SCALE GENOMIC DNA]</scope>
    <source>
        <strain evidence="4">ZAV-02</strain>
    </source>
</reference>
<accession>A0A2J6X4L8</accession>
<evidence type="ECO:0000313" key="5">
    <source>
        <dbReference type="Proteomes" id="UP000243376"/>
    </source>
</evidence>
<dbReference type="Pfam" id="PF00072">
    <property type="entry name" value="Response_reg"/>
    <property type="match status" value="1"/>
</dbReference>
<name>A0A2J6X4L8_9CHLR</name>
<sequence length="131" mass="14095">MAAYRILIYDDDPTAALITQRGLQTLLGDEVIVQATTNANEAWLACANGNVDLLIVDPSPYGAAAALIRAVRTYRPYLPILALTAYDTPGLRARMQALGVELYAAKPIELRELAPLVVQALHHSANGVVNN</sequence>
<dbReference type="InterPro" id="IPR001789">
    <property type="entry name" value="Sig_transdc_resp-reg_receiver"/>
</dbReference>
<dbReference type="CDD" id="cd00156">
    <property type="entry name" value="REC"/>
    <property type="match status" value="1"/>
</dbReference>
<dbReference type="EMBL" id="PNIQ01000555">
    <property type="protein sequence ID" value="PMP81310.1"/>
    <property type="molecule type" value="Genomic_DNA"/>
</dbReference>
<evidence type="ECO:0000256" key="1">
    <source>
        <dbReference type="ARBA" id="ARBA00022553"/>
    </source>
</evidence>
<dbReference type="Gene3D" id="3.40.50.2300">
    <property type="match status" value="1"/>
</dbReference>
<gene>
    <name evidence="4" type="ORF">C0184_08390</name>
</gene>
<dbReference type="PANTHER" id="PTHR44591:SF3">
    <property type="entry name" value="RESPONSE REGULATORY DOMAIN-CONTAINING PROTEIN"/>
    <property type="match status" value="1"/>
</dbReference>
<proteinExistence type="predicted"/>
<dbReference type="PANTHER" id="PTHR44591">
    <property type="entry name" value="STRESS RESPONSE REGULATOR PROTEIN 1"/>
    <property type="match status" value="1"/>
</dbReference>
<evidence type="ECO:0000313" key="4">
    <source>
        <dbReference type="EMBL" id="PMP81310.1"/>
    </source>
</evidence>
<dbReference type="SUPFAM" id="SSF52172">
    <property type="entry name" value="CheY-like"/>
    <property type="match status" value="1"/>
</dbReference>
<feature type="modified residue" description="4-aspartylphosphate" evidence="2">
    <location>
        <position position="57"/>
    </location>
</feature>
<dbReference type="PROSITE" id="PS50110">
    <property type="entry name" value="RESPONSE_REGULATORY"/>
    <property type="match status" value="1"/>
</dbReference>
<comment type="caution">
    <text evidence="4">The sequence shown here is derived from an EMBL/GenBank/DDBJ whole genome shotgun (WGS) entry which is preliminary data.</text>
</comment>
<evidence type="ECO:0000256" key="2">
    <source>
        <dbReference type="PROSITE-ProRule" id="PRU00169"/>
    </source>
</evidence>
<dbReference type="GO" id="GO:0000160">
    <property type="term" value="P:phosphorelay signal transduction system"/>
    <property type="evidence" value="ECO:0007669"/>
    <property type="project" value="InterPro"/>
</dbReference>
<dbReference type="AlphaFoldDB" id="A0A2J6X4L8"/>
<keyword evidence="1 2" id="KW-0597">Phosphoprotein</keyword>
<protein>
    <submittedName>
        <fullName evidence="4">Response regulator</fullName>
    </submittedName>
</protein>
<dbReference type="InterPro" id="IPR011006">
    <property type="entry name" value="CheY-like_superfamily"/>
</dbReference>